<protein>
    <submittedName>
        <fullName evidence="1">Uncharacterized protein</fullName>
    </submittedName>
</protein>
<evidence type="ECO:0000313" key="1">
    <source>
        <dbReference type="EMBL" id="ADW71048.1"/>
    </source>
</evidence>
<keyword evidence="1" id="KW-0614">Plasmid</keyword>
<name>E8X6G4_GRATM</name>
<organism evidence="2">
    <name type="scientific">Granulicella tundricola (strain ATCC BAA-1859 / DSM 23138 / MP5ACTX9)</name>
    <dbReference type="NCBI Taxonomy" id="1198114"/>
    <lineage>
        <taxon>Bacteria</taxon>
        <taxon>Pseudomonadati</taxon>
        <taxon>Acidobacteriota</taxon>
        <taxon>Terriglobia</taxon>
        <taxon>Terriglobales</taxon>
        <taxon>Acidobacteriaceae</taxon>
        <taxon>Granulicella</taxon>
    </lineage>
</organism>
<dbReference type="AlphaFoldDB" id="E8X6G4"/>
<accession>E8X6G4</accession>
<keyword evidence="2" id="KW-1185">Reference proteome</keyword>
<sequence>MTSSHAARTPRVTGYDSDPLTQHVRLVGSEIIGWPYNWAVCHSGWWINHENHYVRVAGEKRHHRCPVRWVKNGGKTGYVPLHPKDIAGKPPINLKHGLYETKGWKNGSVTRVGYNSQKS</sequence>
<dbReference type="EMBL" id="CP002481">
    <property type="protein sequence ID" value="ADW71048.1"/>
    <property type="molecule type" value="Genomic_DNA"/>
</dbReference>
<reference evidence="2" key="1">
    <citation type="submission" date="2011-01" db="EMBL/GenBank/DDBJ databases">
        <title>Complete sequence of plasmid1 of Acidobacterium sp. MP5ACTX9.</title>
        <authorList>
            <consortium name="US DOE Joint Genome Institute"/>
            <person name="Lucas S."/>
            <person name="Copeland A."/>
            <person name="Lapidus A."/>
            <person name="Cheng J.-F."/>
            <person name="Goodwin L."/>
            <person name="Pitluck S."/>
            <person name="Teshima H."/>
            <person name="Detter J.C."/>
            <person name="Han C."/>
            <person name="Tapia R."/>
            <person name="Land M."/>
            <person name="Hauser L."/>
            <person name="Kyrpides N."/>
            <person name="Ivanova N."/>
            <person name="Ovchinnikova G."/>
            <person name="Pagani I."/>
            <person name="Rawat S.R."/>
            <person name="Mannisto M."/>
            <person name="Haggblom M.M."/>
            <person name="Woyke T."/>
        </authorList>
    </citation>
    <scope>NUCLEOTIDE SEQUENCE [LARGE SCALE GENOMIC DNA]</scope>
    <source>
        <strain evidence="2">MP5ACTX9</strain>
        <plasmid evidence="2">Plasmid pACIX901</plasmid>
    </source>
</reference>
<dbReference type="Proteomes" id="UP000000343">
    <property type="component" value="Plasmid pACIX901"/>
</dbReference>
<dbReference type="HOGENOM" id="CLU_2058057_0_0_0"/>
<evidence type="ECO:0000313" key="2">
    <source>
        <dbReference type="Proteomes" id="UP000000343"/>
    </source>
</evidence>
<gene>
    <name evidence="1" type="ordered locus">AciX9_4277</name>
</gene>
<dbReference type="KEGG" id="acm:AciX9_4277"/>
<geneLocation type="plasmid" evidence="1 2">
    <name>pACIX901</name>
</geneLocation>
<proteinExistence type="predicted"/>